<gene>
    <name evidence="4" type="ORF">C7444_10883</name>
</gene>
<dbReference type="Proteomes" id="UP000247811">
    <property type="component" value="Unassembled WGS sequence"/>
</dbReference>
<organism evidence="4 5">
    <name type="scientific">Sphaerotilus hippei</name>
    <dbReference type="NCBI Taxonomy" id="744406"/>
    <lineage>
        <taxon>Bacteria</taxon>
        <taxon>Pseudomonadati</taxon>
        <taxon>Pseudomonadota</taxon>
        <taxon>Betaproteobacteria</taxon>
        <taxon>Burkholderiales</taxon>
        <taxon>Sphaerotilaceae</taxon>
        <taxon>Sphaerotilus</taxon>
    </lineage>
</organism>
<dbReference type="SUPFAM" id="SSF51735">
    <property type="entry name" value="NAD(P)-binding Rossmann-fold domains"/>
    <property type="match status" value="1"/>
</dbReference>
<keyword evidence="5" id="KW-1185">Reference proteome</keyword>
<evidence type="ECO:0000256" key="1">
    <source>
        <dbReference type="ARBA" id="ARBA00023002"/>
    </source>
</evidence>
<dbReference type="Gene3D" id="3.40.50.720">
    <property type="entry name" value="NAD(P)-binding Rossmann-like Domain"/>
    <property type="match status" value="2"/>
</dbReference>
<dbReference type="InterPro" id="IPR006140">
    <property type="entry name" value="D-isomer_DH_NAD-bd"/>
</dbReference>
<dbReference type="AlphaFoldDB" id="A0A318GZW7"/>
<accession>A0A318GZW7</accession>
<dbReference type="PANTHER" id="PTHR43333:SF1">
    <property type="entry name" value="D-ISOMER SPECIFIC 2-HYDROXYACID DEHYDROGENASE NAD-BINDING DOMAIN-CONTAINING PROTEIN"/>
    <property type="match status" value="1"/>
</dbReference>
<evidence type="ECO:0000259" key="3">
    <source>
        <dbReference type="Pfam" id="PF02826"/>
    </source>
</evidence>
<dbReference type="OrthoDB" id="9787219at2"/>
<protein>
    <submittedName>
        <fullName evidence="4">Glyoxylate/hydroxypyruvate reductase A</fullName>
    </submittedName>
</protein>
<keyword evidence="1" id="KW-0560">Oxidoreductase</keyword>
<reference evidence="4 5" key="1">
    <citation type="submission" date="2018-05" db="EMBL/GenBank/DDBJ databases">
        <title>Genomic Encyclopedia of Type Strains, Phase IV (KMG-IV): sequencing the most valuable type-strain genomes for metagenomic binning, comparative biology and taxonomic classification.</title>
        <authorList>
            <person name="Goeker M."/>
        </authorList>
    </citation>
    <scope>NUCLEOTIDE SEQUENCE [LARGE SCALE GENOMIC DNA]</scope>
    <source>
        <strain evidence="4 5">DSM 566</strain>
    </source>
</reference>
<evidence type="ECO:0000313" key="5">
    <source>
        <dbReference type="Proteomes" id="UP000247811"/>
    </source>
</evidence>
<comment type="caution">
    <text evidence="4">The sequence shown here is derived from an EMBL/GenBank/DDBJ whole genome shotgun (WGS) entry which is preliminary data.</text>
</comment>
<evidence type="ECO:0000313" key="4">
    <source>
        <dbReference type="EMBL" id="PXW95824.1"/>
    </source>
</evidence>
<dbReference type="CDD" id="cd12164">
    <property type="entry name" value="GDH_like_2"/>
    <property type="match status" value="1"/>
</dbReference>
<name>A0A318GZW7_9BURK</name>
<dbReference type="GO" id="GO:0016491">
    <property type="term" value="F:oxidoreductase activity"/>
    <property type="evidence" value="ECO:0007669"/>
    <property type="project" value="UniProtKB-KW"/>
</dbReference>
<dbReference type="PANTHER" id="PTHR43333">
    <property type="entry name" value="2-HACID_DH_C DOMAIN-CONTAINING PROTEIN"/>
    <property type="match status" value="1"/>
</dbReference>
<evidence type="ECO:0000256" key="2">
    <source>
        <dbReference type="ARBA" id="ARBA00023027"/>
    </source>
</evidence>
<dbReference type="GO" id="GO:0051287">
    <property type="term" value="F:NAD binding"/>
    <property type="evidence" value="ECO:0007669"/>
    <property type="project" value="InterPro"/>
</dbReference>
<dbReference type="RefSeq" id="WP_110400774.1">
    <property type="nucleotide sequence ID" value="NZ_QJJS01000008.1"/>
</dbReference>
<dbReference type="EMBL" id="QJJS01000008">
    <property type="protein sequence ID" value="PXW95824.1"/>
    <property type="molecule type" value="Genomic_DNA"/>
</dbReference>
<sequence>MSLEAHARPATDQGQGQGQGGILLACRFDAAEWARWMPALQAALPGEALWRLDRPQDWPFDVRQQADVAIVANPLPGALVDCPRLGLVQSLWAGVERLMADDSLPEGVTLARMVDPVMNQAMAETAHWAVLGLHRRMFDYARQQQARHWAAQPQRRADEVPVGVLGLGEMGRTTARRLQQAGHPVLGWSRRPCELPGVHTCHGAAGLDRLLASVEILINLLPLTPDTHHLLDAARLDRLPRGAGLVNLARGAHVVEADLLAALARGQIGHAVLDVFATEPLPAEHAFWQHPQVTVLPHAAAQTDPRSAARLAADNIRAWRQGRPVMHPVDRQAGY</sequence>
<dbReference type="Pfam" id="PF02826">
    <property type="entry name" value="2-Hacid_dh_C"/>
    <property type="match status" value="1"/>
</dbReference>
<dbReference type="InterPro" id="IPR036291">
    <property type="entry name" value="NAD(P)-bd_dom_sf"/>
</dbReference>
<proteinExistence type="predicted"/>
<feature type="domain" description="D-isomer specific 2-hydroxyacid dehydrogenase NAD-binding" evidence="3">
    <location>
        <begin position="129"/>
        <end position="300"/>
    </location>
</feature>
<keyword evidence="4" id="KW-0670">Pyruvate</keyword>
<keyword evidence="2" id="KW-0520">NAD</keyword>